<gene>
    <name evidence="3" type="ORF">BOX15_Mlig001020g2</name>
</gene>
<dbReference type="InterPro" id="IPR036465">
    <property type="entry name" value="vWFA_dom_sf"/>
</dbReference>
<dbReference type="InterPro" id="IPR002035">
    <property type="entry name" value="VWF_A"/>
</dbReference>
<feature type="transmembrane region" description="Helical" evidence="1">
    <location>
        <begin position="78"/>
        <end position="95"/>
    </location>
</feature>
<dbReference type="SUPFAM" id="SSF53300">
    <property type="entry name" value="vWA-like"/>
    <property type="match status" value="1"/>
</dbReference>
<feature type="domain" description="VWFA" evidence="2">
    <location>
        <begin position="171"/>
        <end position="358"/>
    </location>
</feature>
<dbReference type="Proteomes" id="UP000215902">
    <property type="component" value="Unassembled WGS sequence"/>
</dbReference>
<name>A0A267H4K4_9PLAT</name>
<reference evidence="3 4" key="1">
    <citation type="submission" date="2017-06" db="EMBL/GenBank/DDBJ databases">
        <title>A platform for efficient transgenesis in Macrostomum lignano, a flatworm model organism for stem cell research.</title>
        <authorList>
            <person name="Berezikov E."/>
        </authorList>
    </citation>
    <scope>NUCLEOTIDE SEQUENCE [LARGE SCALE GENOMIC DNA]</scope>
    <source>
        <strain evidence="3">DV1</strain>
        <tissue evidence="3">Whole organism</tissue>
    </source>
</reference>
<keyword evidence="1" id="KW-1133">Transmembrane helix</keyword>
<organism evidence="3 4">
    <name type="scientific">Macrostomum lignano</name>
    <dbReference type="NCBI Taxonomy" id="282301"/>
    <lineage>
        <taxon>Eukaryota</taxon>
        <taxon>Metazoa</taxon>
        <taxon>Spiralia</taxon>
        <taxon>Lophotrochozoa</taxon>
        <taxon>Platyhelminthes</taxon>
        <taxon>Rhabditophora</taxon>
        <taxon>Macrostomorpha</taxon>
        <taxon>Macrostomida</taxon>
        <taxon>Macrostomidae</taxon>
        <taxon>Macrostomum</taxon>
    </lineage>
</organism>
<dbReference type="SMART" id="SM00327">
    <property type="entry name" value="VWA"/>
    <property type="match status" value="1"/>
</dbReference>
<dbReference type="Gene3D" id="3.40.50.410">
    <property type="entry name" value="von Willebrand factor, type A domain"/>
    <property type="match status" value="1"/>
</dbReference>
<protein>
    <recommendedName>
        <fullName evidence="2">VWFA domain-containing protein</fullName>
    </recommendedName>
</protein>
<keyword evidence="1" id="KW-0812">Transmembrane</keyword>
<evidence type="ECO:0000256" key="1">
    <source>
        <dbReference type="SAM" id="Phobius"/>
    </source>
</evidence>
<keyword evidence="4" id="KW-1185">Reference proteome</keyword>
<evidence type="ECO:0000259" key="2">
    <source>
        <dbReference type="PROSITE" id="PS50234"/>
    </source>
</evidence>
<dbReference type="AlphaFoldDB" id="A0A267H4K4"/>
<dbReference type="PROSITE" id="PS50234">
    <property type="entry name" value="VWFA"/>
    <property type="match status" value="1"/>
</dbReference>
<dbReference type="EMBL" id="NIVC01000032">
    <property type="protein sequence ID" value="PAA93196.1"/>
    <property type="molecule type" value="Genomic_DNA"/>
</dbReference>
<dbReference type="InterPro" id="IPR052079">
    <property type="entry name" value="E3_ligase/Copine_domain"/>
</dbReference>
<evidence type="ECO:0000313" key="4">
    <source>
        <dbReference type="Proteomes" id="UP000215902"/>
    </source>
</evidence>
<dbReference type="PANTHER" id="PTHR45751">
    <property type="entry name" value="COPINE FAMILY PROTEIN 1"/>
    <property type="match status" value="1"/>
</dbReference>
<dbReference type="Pfam" id="PF07002">
    <property type="entry name" value="Copine"/>
    <property type="match status" value="1"/>
</dbReference>
<dbReference type="OrthoDB" id="5855668at2759"/>
<evidence type="ECO:0000313" key="3">
    <source>
        <dbReference type="EMBL" id="PAA93196.1"/>
    </source>
</evidence>
<dbReference type="GO" id="GO:0016567">
    <property type="term" value="P:protein ubiquitination"/>
    <property type="evidence" value="ECO:0007669"/>
    <property type="project" value="TreeGrafter"/>
</dbReference>
<feature type="non-terminal residue" evidence="3">
    <location>
        <position position="1"/>
    </location>
</feature>
<accession>A0A267H4K4</accession>
<dbReference type="GO" id="GO:0005634">
    <property type="term" value="C:nucleus"/>
    <property type="evidence" value="ECO:0007669"/>
    <property type="project" value="TreeGrafter"/>
</dbReference>
<comment type="caution">
    <text evidence="3">The sequence shown here is derived from an EMBL/GenBank/DDBJ whole genome shotgun (WGS) entry which is preliminary data.</text>
</comment>
<keyword evidence="1" id="KW-0472">Membrane</keyword>
<sequence length="424" mass="46310">PSAPIMTTVNAPDDHADLLSTETATEKQQSTVSIPNLGHISDNNLFNSSSTRIKLVWQAACIAAISAAVLKLSSAWSLATYLAAVVGLVLLYWSYDHKQEKKAEISRSNRSVNRRNQSTISDRRLRPDNALFSTLGVTCDDFLQFQAITDRFSTFQEIVEACKATQLDSFNMIVAVDFSASNEWQGRRTFHGKPLHKITTTAVSGILGSSVSKQWNPYQRVISVLDQTLSAFVPPGAGIYGLGFGHDATSTDAPTSSVFNLASECGIAQFANRSQFRNLRELLTAYNKLACSLSLGGPTDLAGVIRRSVDLVRQSGGDYHVLVIITDGQLSGNPQDSIDAIVDASDHPLSIVVIGVGDGPFHDMCEFDDSLIRRKFDNFQFVDYHRVTAKAKNADQSLALHCLMEIPDQYKSIVRQGYLKPASG</sequence>
<dbReference type="InterPro" id="IPR010734">
    <property type="entry name" value="Copine_C"/>
</dbReference>
<dbReference type="GO" id="GO:0004842">
    <property type="term" value="F:ubiquitin-protein transferase activity"/>
    <property type="evidence" value="ECO:0007669"/>
    <property type="project" value="TreeGrafter"/>
</dbReference>
<proteinExistence type="predicted"/>
<dbReference type="PANTHER" id="PTHR45751:SF53">
    <property type="entry name" value="VWFA DOMAIN-CONTAINING PROTEIN"/>
    <property type="match status" value="1"/>
</dbReference>
<dbReference type="STRING" id="282301.A0A267H4K4"/>